<proteinExistence type="predicted"/>
<comment type="caution">
    <text evidence="3">The sequence shown here is derived from an EMBL/GenBank/DDBJ whole genome shotgun (WGS) entry which is preliminary data.</text>
</comment>
<dbReference type="Proteomes" id="UP001281614">
    <property type="component" value="Unassembled WGS sequence"/>
</dbReference>
<protein>
    <submittedName>
        <fullName evidence="3">Uncharacterized protein</fullName>
    </submittedName>
</protein>
<keyword evidence="2" id="KW-0472">Membrane</keyword>
<organism evidence="3 4">
    <name type="scientific">Colletotrichum kahawae</name>
    <name type="common">Coffee berry disease fungus</name>
    <dbReference type="NCBI Taxonomy" id="34407"/>
    <lineage>
        <taxon>Eukaryota</taxon>
        <taxon>Fungi</taxon>
        <taxon>Dikarya</taxon>
        <taxon>Ascomycota</taxon>
        <taxon>Pezizomycotina</taxon>
        <taxon>Sordariomycetes</taxon>
        <taxon>Hypocreomycetidae</taxon>
        <taxon>Glomerellales</taxon>
        <taxon>Glomerellaceae</taxon>
        <taxon>Colletotrichum</taxon>
        <taxon>Colletotrichum gloeosporioides species complex</taxon>
    </lineage>
</organism>
<sequence length="190" mass="20907">MSTLTHWLLSNAMFVIVSQGSYLNYSGYKYMEDPISLGEGVMVSIGTASSPVLAVAILGSIMVLIPIALSRKTLPGYMPIVGPNSLAMSAACRVSPLAKVLTSFSNTSDEQDTELSELVPSSGEEPEDEESSESVYEKMVLCRLKWGEVEMPVDWYQEVEDDQRLGRVGHLSFGTIFDDPKPPTEGRWYK</sequence>
<dbReference type="EMBL" id="VYYT01000018">
    <property type="protein sequence ID" value="KAK2777504.1"/>
    <property type="molecule type" value="Genomic_DNA"/>
</dbReference>
<feature type="transmembrane region" description="Helical" evidence="2">
    <location>
        <begin position="45"/>
        <end position="69"/>
    </location>
</feature>
<gene>
    <name evidence="3" type="ORF">CKAH01_12052</name>
</gene>
<accession>A0AAD9YRX4</accession>
<feature type="transmembrane region" description="Helical" evidence="2">
    <location>
        <begin position="7"/>
        <end position="25"/>
    </location>
</feature>
<name>A0AAD9YRX4_COLKA</name>
<reference evidence="3" key="1">
    <citation type="submission" date="2023-02" db="EMBL/GenBank/DDBJ databases">
        <title>Colletotrichum kahawae CIFC_Que2 genome sequencing and assembly.</title>
        <authorList>
            <person name="Baroncelli R."/>
        </authorList>
    </citation>
    <scope>NUCLEOTIDE SEQUENCE</scope>
    <source>
        <strain evidence="3">CIFC_Que2</strain>
    </source>
</reference>
<dbReference type="AlphaFoldDB" id="A0AAD9YRX4"/>
<evidence type="ECO:0000313" key="4">
    <source>
        <dbReference type="Proteomes" id="UP001281614"/>
    </source>
</evidence>
<keyword evidence="4" id="KW-1185">Reference proteome</keyword>
<evidence type="ECO:0000313" key="3">
    <source>
        <dbReference type="EMBL" id="KAK2777504.1"/>
    </source>
</evidence>
<evidence type="ECO:0000256" key="2">
    <source>
        <dbReference type="SAM" id="Phobius"/>
    </source>
</evidence>
<feature type="region of interest" description="Disordered" evidence="1">
    <location>
        <begin position="105"/>
        <end position="134"/>
    </location>
</feature>
<evidence type="ECO:0000256" key="1">
    <source>
        <dbReference type="SAM" id="MobiDB-lite"/>
    </source>
</evidence>
<keyword evidence="2" id="KW-0812">Transmembrane</keyword>
<keyword evidence="2" id="KW-1133">Transmembrane helix</keyword>